<evidence type="ECO:0000256" key="7">
    <source>
        <dbReference type="ARBA" id="ARBA00025795"/>
    </source>
</evidence>
<dbReference type="PANTHER" id="PTHR33577">
    <property type="entry name" value="STERIGMATOCYSTIN BIOSYNTHESIS PEROXIDASE STCC-RELATED"/>
    <property type="match status" value="1"/>
</dbReference>
<dbReference type="EMBL" id="JANVFS010000003">
    <property type="protein sequence ID" value="KAJ4493443.1"/>
    <property type="molecule type" value="Genomic_DNA"/>
</dbReference>
<sequence>MTHKMLAASRAMDHTSLAESYAHAHPPTDKRTIGFDPALQYVSTTGQHAFVSPGPGDFRGPCPGLNAMANHGYIPHNGVVTIDQLVNGSYTVFGMGGDLALSLAVYSTVMDGDITFLSFSIGEGDKPILSQNGLTGSHNNFEADASPIKGDLFQYGNNHDVQMSQFVQLYNLQSNFSDPSQVNYDIDVLTTFRLARFQQSIDNNPYFFNGPITGILFQPAAYHFIYRLMANKSEEYPEGRLDREVLKSFYGITGSEEDDFVYTSGYERIPDNWYKRAIGDEYGIVSHFDELSGIALAHPKFLSIGGNTGQVDSFTGVDLTDLTGGVYHASTLLEGNNLKCFTLQAMMMHFPIGATGPLEGVLDELADMADPLLRAWDCPELEKIDESLLEKFPGYSRYPGMEIRD</sequence>
<feature type="domain" description="Heme haloperoxidase family profile" evidence="8">
    <location>
        <begin position="46"/>
        <end position="293"/>
    </location>
</feature>
<keyword evidence="2" id="KW-0575">Peroxidase</keyword>
<dbReference type="AlphaFoldDB" id="A0A9W9DZV8"/>
<protein>
    <submittedName>
        <fullName evidence="9">Chloroperoxidase</fullName>
    </submittedName>
</protein>
<name>A0A9W9DZV8_9AGAR</name>
<evidence type="ECO:0000256" key="2">
    <source>
        <dbReference type="ARBA" id="ARBA00022559"/>
    </source>
</evidence>
<organism evidence="9 10">
    <name type="scientific">Lentinula lateritia</name>
    <dbReference type="NCBI Taxonomy" id="40482"/>
    <lineage>
        <taxon>Eukaryota</taxon>
        <taxon>Fungi</taxon>
        <taxon>Dikarya</taxon>
        <taxon>Basidiomycota</taxon>
        <taxon>Agaricomycotina</taxon>
        <taxon>Agaricomycetes</taxon>
        <taxon>Agaricomycetidae</taxon>
        <taxon>Agaricales</taxon>
        <taxon>Marasmiineae</taxon>
        <taxon>Omphalotaceae</taxon>
        <taxon>Lentinula</taxon>
    </lineage>
</organism>
<keyword evidence="5" id="KW-0560">Oxidoreductase</keyword>
<comment type="caution">
    <text evidence="9">The sequence shown here is derived from an EMBL/GenBank/DDBJ whole genome shotgun (WGS) entry which is preliminary data.</text>
</comment>
<comment type="cofactor">
    <cofactor evidence="1">
        <name>heme b</name>
        <dbReference type="ChEBI" id="CHEBI:60344"/>
    </cofactor>
</comment>
<reference evidence="9" key="2">
    <citation type="journal article" date="2023" name="Proc. Natl. Acad. Sci. U.S.A.">
        <title>A global phylogenomic analysis of the shiitake genus Lentinula.</title>
        <authorList>
            <person name="Sierra-Patev S."/>
            <person name="Min B."/>
            <person name="Naranjo-Ortiz M."/>
            <person name="Looney B."/>
            <person name="Konkel Z."/>
            <person name="Slot J.C."/>
            <person name="Sakamoto Y."/>
            <person name="Steenwyk J.L."/>
            <person name="Rokas A."/>
            <person name="Carro J."/>
            <person name="Camarero S."/>
            <person name="Ferreira P."/>
            <person name="Molpeceres G."/>
            <person name="Ruiz-Duenas F.J."/>
            <person name="Serrano A."/>
            <person name="Henrissat B."/>
            <person name="Drula E."/>
            <person name="Hughes K.W."/>
            <person name="Mata J.L."/>
            <person name="Ishikawa N.K."/>
            <person name="Vargas-Isla R."/>
            <person name="Ushijima S."/>
            <person name="Smith C.A."/>
            <person name="Donoghue J."/>
            <person name="Ahrendt S."/>
            <person name="Andreopoulos W."/>
            <person name="He G."/>
            <person name="LaButti K."/>
            <person name="Lipzen A."/>
            <person name="Ng V."/>
            <person name="Riley R."/>
            <person name="Sandor L."/>
            <person name="Barry K."/>
            <person name="Martinez A.T."/>
            <person name="Xiao Y."/>
            <person name="Gibbons J.G."/>
            <person name="Terashima K."/>
            <person name="Grigoriev I.V."/>
            <person name="Hibbett D."/>
        </authorList>
    </citation>
    <scope>NUCLEOTIDE SEQUENCE</scope>
    <source>
        <strain evidence="9">Sp2 HRB7682 ss15</strain>
    </source>
</reference>
<dbReference type="InterPro" id="IPR036851">
    <property type="entry name" value="Chloroperoxidase-like_sf"/>
</dbReference>
<comment type="similarity">
    <text evidence="7">Belongs to the chloroperoxidase family.</text>
</comment>
<accession>A0A9W9DZV8</accession>
<dbReference type="InterPro" id="IPR000028">
    <property type="entry name" value="Chloroperoxidase"/>
</dbReference>
<proteinExistence type="inferred from homology"/>
<dbReference type="SUPFAM" id="SSF47571">
    <property type="entry name" value="Cloroperoxidase"/>
    <property type="match status" value="1"/>
</dbReference>
<dbReference type="Gene3D" id="1.10.489.10">
    <property type="entry name" value="Chloroperoxidase-like"/>
    <property type="match status" value="1"/>
</dbReference>
<evidence type="ECO:0000256" key="1">
    <source>
        <dbReference type="ARBA" id="ARBA00001970"/>
    </source>
</evidence>
<keyword evidence="4" id="KW-0479">Metal-binding</keyword>
<keyword evidence="3" id="KW-0349">Heme</keyword>
<dbReference type="GO" id="GO:0046872">
    <property type="term" value="F:metal ion binding"/>
    <property type="evidence" value="ECO:0007669"/>
    <property type="project" value="UniProtKB-KW"/>
</dbReference>
<dbReference type="Proteomes" id="UP001150238">
    <property type="component" value="Unassembled WGS sequence"/>
</dbReference>
<dbReference type="Pfam" id="PF01328">
    <property type="entry name" value="Peroxidase_2"/>
    <property type="match status" value="1"/>
</dbReference>
<dbReference type="GO" id="GO:0004601">
    <property type="term" value="F:peroxidase activity"/>
    <property type="evidence" value="ECO:0007669"/>
    <property type="project" value="UniProtKB-KW"/>
</dbReference>
<evidence type="ECO:0000313" key="9">
    <source>
        <dbReference type="EMBL" id="KAJ4493443.1"/>
    </source>
</evidence>
<evidence type="ECO:0000256" key="4">
    <source>
        <dbReference type="ARBA" id="ARBA00022723"/>
    </source>
</evidence>
<evidence type="ECO:0000256" key="3">
    <source>
        <dbReference type="ARBA" id="ARBA00022617"/>
    </source>
</evidence>
<evidence type="ECO:0000256" key="5">
    <source>
        <dbReference type="ARBA" id="ARBA00023002"/>
    </source>
</evidence>
<gene>
    <name evidence="9" type="ORF">C8J55DRAFT_554872</name>
</gene>
<evidence type="ECO:0000259" key="8">
    <source>
        <dbReference type="PROSITE" id="PS51405"/>
    </source>
</evidence>
<keyword evidence="6" id="KW-0408">Iron</keyword>
<reference evidence="9" key="1">
    <citation type="submission" date="2022-08" db="EMBL/GenBank/DDBJ databases">
        <authorList>
            <consortium name="DOE Joint Genome Institute"/>
            <person name="Min B."/>
            <person name="Riley R."/>
            <person name="Sierra-Patev S."/>
            <person name="Naranjo-Ortiz M."/>
            <person name="Looney B."/>
            <person name="Konkel Z."/>
            <person name="Slot J.C."/>
            <person name="Sakamoto Y."/>
            <person name="Steenwyk J.L."/>
            <person name="Rokas A."/>
            <person name="Carro J."/>
            <person name="Camarero S."/>
            <person name="Ferreira P."/>
            <person name="Molpeceres G."/>
            <person name="Ruiz-Duenas F.J."/>
            <person name="Serrano A."/>
            <person name="Henrissat B."/>
            <person name="Drula E."/>
            <person name="Hughes K.W."/>
            <person name="Mata J.L."/>
            <person name="Ishikawa N.K."/>
            <person name="Vargas-Isla R."/>
            <person name="Ushijima S."/>
            <person name="Smith C.A."/>
            <person name="Ahrendt S."/>
            <person name="Andreopoulos W."/>
            <person name="He G."/>
            <person name="Labutti K."/>
            <person name="Lipzen A."/>
            <person name="Ng V."/>
            <person name="Sandor L."/>
            <person name="Barry K."/>
            <person name="Martinez A.T."/>
            <person name="Xiao Y."/>
            <person name="Gibbons J.G."/>
            <person name="Terashima K."/>
            <person name="Hibbett D.S."/>
            <person name="Grigoriev I.V."/>
        </authorList>
    </citation>
    <scope>NUCLEOTIDE SEQUENCE</scope>
    <source>
        <strain evidence="9">Sp2 HRB7682 ss15</strain>
    </source>
</reference>
<evidence type="ECO:0000313" key="10">
    <source>
        <dbReference type="Proteomes" id="UP001150238"/>
    </source>
</evidence>
<dbReference type="PROSITE" id="PS51405">
    <property type="entry name" value="HEME_HALOPEROXIDASE"/>
    <property type="match status" value="1"/>
</dbReference>
<evidence type="ECO:0000256" key="6">
    <source>
        <dbReference type="ARBA" id="ARBA00023004"/>
    </source>
</evidence>
<dbReference type="PANTHER" id="PTHR33577:SF1">
    <property type="entry name" value="HEME HALOPEROXIDASE FAMILY PROFILE DOMAIN-CONTAINING PROTEIN"/>
    <property type="match status" value="1"/>
</dbReference>